<dbReference type="EMBL" id="CACVAU010000079">
    <property type="protein sequence ID" value="CAA6824815.1"/>
    <property type="molecule type" value="Genomic_DNA"/>
</dbReference>
<reference evidence="1" key="1">
    <citation type="submission" date="2020-01" db="EMBL/GenBank/DDBJ databases">
        <authorList>
            <person name="Meier V. D."/>
            <person name="Meier V D."/>
        </authorList>
    </citation>
    <scope>NUCLEOTIDE SEQUENCE</scope>
    <source>
        <strain evidence="1">HLG_WM_MAG_05</strain>
    </source>
</reference>
<dbReference type="AlphaFoldDB" id="A0A6S6TZH1"/>
<organism evidence="1">
    <name type="scientific">uncultured Sulfurovum sp</name>
    <dbReference type="NCBI Taxonomy" id="269237"/>
    <lineage>
        <taxon>Bacteria</taxon>
        <taxon>Pseudomonadati</taxon>
        <taxon>Campylobacterota</taxon>
        <taxon>Epsilonproteobacteria</taxon>
        <taxon>Campylobacterales</taxon>
        <taxon>Sulfurovaceae</taxon>
        <taxon>Sulfurovum</taxon>
        <taxon>environmental samples</taxon>
    </lineage>
</organism>
<sequence>MKNYVVTEALKEYLNERKQKTLLEDILSIMGSVH</sequence>
<proteinExistence type="predicted"/>
<name>A0A6S6TZH1_9BACT</name>
<accession>A0A6S6TZH1</accession>
<evidence type="ECO:0000313" key="1">
    <source>
        <dbReference type="EMBL" id="CAA6824815.1"/>
    </source>
</evidence>
<gene>
    <name evidence="1" type="ORF">HELGO_WM6966</name>
</gene>
<protein>
    <submittedName>
        <fullName evidence="1">Uncharacterized protein</fullName>
    </submittedName>
</protein>